<protein>
    <submittedName>
        <fullName evidence="4">Glucose 1-dehydrogenase</fullName>
        <ecNumber evidence="4">1.1.1.47</ecNumber>
    </submittedName>
</protein>
<evidence type="ECO:0000256" key="2">
    <source>
        <dbReference type="ARBA" id="ARBA00023002"/>
    </source>
</evidence>
<dbReference type="NCBIfam" id="NF005559">
    <property type="entry name" value="PRK07231.1"/>
    <property type="match status" value="1"/>
</dbReference>
<name>A0ABR7BM20_9ACTN</name>
<comment type="caution">
    <text evidence="4">The sequence shown here is derived from an EMBL/GenBank/DDBJ whole genome shotgun (WGS) entry which is preliminary data.</text>
</comment>
<dbReference type="PROSITE" id="PS00061">
    <property type="entry name" value="ADH_SHORT"/>
    <property type="match status" value="1"/>
</dbReference>
<comment type="similarity">
    <text evidence="1">Belongs to the short-chain dehydrogenases/reductases (SDR) family.</text>
</comment>
<reference evidence="4 5" key="1">
    <citation type="submission" date="2020-08" db="EMBL/GenBank/DDBJ databases">
        <title>Genome public.</title>
        <authorList>
            <person name="Liu C."/>
            <person name="Sun Q."/>
        </authorList>
    </citation>
    <scope>NUCLEOTIDE SEQUENCE [LARGE SCALE GENOMIC DNA]</scope>
    <source>
        <strain evidence="4 5">NSJ-70</strain>
    </source>
</reference>
<dbReference type="InterPro" id="IPR020904">
    <property type="entry name" value="Sc_DH/Rdtase_CS"/>
</dbReference>
<keyword evidence="2 4" id="KW-0560">Oxidoreductase</keyword>
<dbReference type="Pfam" id="PF13561">
    <property type="entry name" value="adh_short_C2"/>
    <property type="match status" value="1"/>
</dbReference>
<proteinExistence type="inferred from homology"/>
<evidence type="ECO:0000313" key="4">
    <source>
        <dbReference type="EMBL" id="MBC5582649.1"/>
    </source>
</evidence>
<dbReference type="PRINTS" id="PR00080">
    <property type="entry name" value="SDRFAMILY"/>
</dbReference>
<dbReference type="InterPro" id="IPR002347">
    <property type="entry name" value="SDR_fam"/>
</dbReference>
<dbReference type="Proteomes" id="UP000622448">
    <property type="component" value="Unassembled WGS sequence"/>
</dbReference>
<dbReference type="PANTHER" id="PTHR43180:SF66">
    <property type="entry name" value="SHORT-CHAIN DEHYDROGENASE_REDUCTASE FAMILY PROTEIN"/>
    <property type="match status" value="1"/>
</dbReference>
<evidence type="ECO:0000256" key="1">
    <source>
        <dbReference type="ARBA" id="ARBA00006484"/>
    </source>
</evidence>
<dbReference type="SUPFAM" id="SSF51735">
    <property type="entry name" value="NAD(P)-binding Rossmann-fold domains"/>
    <property type="match status" value="1"/>
</dbReference>
<dbReference type="InterPro" id="IPR036291">
    <property type="entry name" value="NAD(P)-bd_dom_sf"/>
</dbReference>
<evidence type="ECO:0000313" key="5">
    <source>
        <dbReference type="Proteomes" id="UP000622448"/>
    </source>
</evidence>
<keyword evidence="3" id="KW-0175">Coiled coil</keyword>
<dbReference type="EMBL" id="JACOOA010000001">
    <property type="protein sequence ID" value="MBC5582649.1"/>
    <property type="molecule type" value="Genomic_DNA"/>
</dbReference>
<sequence length="261" mass="27427">MPESRHNPVLAGQTAVITGGASGIGKSIVQRFLEAGANCLAADLNEEALAALKQELAEYGERLDVVKVDVSDRGAVEGMVVDRAVQTFGQMDIIVNNAGIMDNLLPIAEMDDDVWERLMKVNLNSVMYGTRKAVRYFLERGQGGVIINTASLSGLCAGRGGCAYTASKFAVVGLTKNVAFMYADTGIRCNAICPGNTQTNIGVGMRQPSERGMAKATTGYAGATRSGTPEEISAAALFLASDQAGFINGETLTIDGGWSAY</sequence>
<dbReference type="EC" id="1.1.1.47" evidence="4"/>
<dbReference type="GO" id="GO:0047936">
    <property type="term" value="F:glucose 1-dehydrogenase [NAD(P)+] activity"/>
    <property type="evidence" value="ECO:0007669"/>
    <property type="project" value="UniProtKB-EC"/>
</dbReference>
<dbReference type="PRINTS" id="PR00081">
    <property type="entry name" value="GDHRDH"/>
</dbReference>
<accession>A0ABR7BM20</accession>
<dbReference type="CDD" id="cd05233">
    <property type="entry name" value="SDR_c"/>
    <property type="match status" value="1"/>
</dbReference>
<evidence type="ECO:0000256" key="3">
    <source>
        <dbReference type="SAM" id="Coils"/>
    </source>
</evidence>
<dbReference type="Gene3D" id="3.40.50.720">
    <property type="entry name" value="NAD(P)-binding Rossmann-like Domain"/>
    <property type="match status" value="1"/>
</dbReference>
<dbReference type="PANTHER" id="PTHR43180">
    <property type="entry name" value="3-OXOACYL-(ACYL-CARRIER-PROTEIN) REDUCTASE (AFU_ORTHOLOGUE AFUA_6G11210)"/>
    <property type="match status" value="1"/>
</dbReference>
<organism evidence="4 5">
    <name type="scientific">Eggerthella hominis</name>
    <dbReference type="NCBI Taxonomy" id="2763043"/>
    <lineage>
        <taxon>Bacteria</taxon>
        <taxon>Bacillati</taxon>
        <taxon>Actinomycetota</taxon>
        <taxon>Coriobacteriia</taxon>
        <taxon>Eggerthellales</taxon>
        <taxon>Eggerthellaceae</taxon>
        <taxon>Eggerthella</taxon>
    </lineage>
</organism>
<dbReference type="RefSeq" id="WP_186937525.1">
    <property type="nucleotide sequence ID" value="NZ_JACOOA010000001.1"/>
</dbReference>
<feature type="coiled-coil region" evidence="3">
    <location>
        <begin position="42"/>
        <end position="69"/>
    </location>
</feature>
<keyword evidence="5" id="KW-1185">Reference proteome</keyword>
<gene>
    <name evidence="4" type="ORF">H8S61_00340</name>
</gene>